<evidence type="ECO:0000256" key="1">
    <source>
        <dbReference type="SAM" id="MobiDB-lite"/>
    </source>
</evidence>
<name>A0ABN9EGD7_9NEOB</name>
<dbReference type="Proteomes" id="UP001162483">
    <property type="component" value="Unassembled WGS sequence"/>
</dbReference>
<protein>
    <submittedName>
        <fullName evidence="2">Uncharacterized protein</fullName>
    </submittedName>
</protein>
<reference evidence="2" key="1">
    <citation type="submission" date="2023-05" db="EMBL/GenBank/DDBJ databases">
        <authorList>
            <person name="Stuckert A."/>
        </authorList>
    </citation>
    <scope>NUCLEOTIDE SEQUENCE</scope>
</reference>
<sequence length="98" mass="11318">MEYSNMHVNFLDTTVYIRMIHFTPQYTGNPLTDATTSTVPASTPNTRNVPSYTVRPLDTTEYVLTQETEINISGHYQTPSIRKVTRTQNYQHQHKTQP</sequence>
<feature type="compositionally biased region" description="Polar residues" evidence="1">
    <location>
        <begin position="27"/>
        <end position="51"/>
    </location>
</feature>
<feature type="region of interest" description="Disordered" evidence="1">
    <location>
        <begin position="27"/>
        <end position="52"/>
    </location>
</feature>
<organism evidence="2 3">
    <name type="scientific">Staurois parvus</name>
    <dbReference type="NCBI Taxonomy" id="386267"/>
    <lineage>
        <taxon>Eukaryota</taxon>
        <taxon>Metazoa</taxon>
        <taxon>Chordata</taxon>
        <taxon>Craniata</taxon>
        <taxon>Vertebrata</taxon>
        <taxon>Euteleostomi</taxon>
        <taxon>Amphibia</taxon>
        <taxon>Batrachia</taxon>
        <taxon>Anura</taxon>
        <taxon>Neobatrachia</taxon>
        <taxon>Ranoidea</taxon>
        <taxon>Ranidae</taxon>
        <taxon>Staurois</taxon>
    </lineage>
</organism>
<dbReference type="EMBL" id="CATNWA010015499">
    <property type="protein sequence ID" value="CAI9583925.1"/>
    <property type="molecule type" value="Genomic_DNA"/>
</dbReference>
<comment type="caution">
    <text evidence="2">The sequence shown here is derived from an EMBL/GenBank/DDBJ whole genome shotgun (WGS) entry which is preliminary data.</text>
</comment>
<accession>A0ABN9EGD7</accession>
<feature type="compositionally biased region" description="Polar residues" evidence="1">
    <location>
        <begin position="76"/>
        <end position="91"/>
    </location>
</feature>
<keyword evidence="3" id="KW-1185">Reference proteome</keyword>
<gene>
    <name evidence="2" type="ORF">SPARVUS_LOCUS9898438</name>
</gene>
<evidence type="ECO:0000313" key="2">
    <source>
        <dbReference type="EMBL" id="CAI9583925.1"/>
    </source>
</evidence>
<proteinExistence type="predicted"/>
<evidence type="ECO:0000313" key="3">
    <source>
        <dbReference type="Proteomes" id="UP001162483"/>
    </source>
</evidence>
<feature type="region of interest" description="Disordered" evidence="1">
    <location>
        <begin position="76"/>
        <end position="98"/>
    </location>
</feature>